<evidence type="ECO:0000313" key="3">
    <source>
        <dbReference type="Proteomes" id="UP000550707"/>
    </source>
</evidence>
<evidence type="ECO:0000313" key="2">
    <source>
        <dbReference type="EMBL" id="KAF6469770.1"/>
    </source>
</evidence>
<accession>A0A7J8HCF5</accession>
<sequence length="122" mass="13089">MPRDPKSPPSTTQDSSQSPEQEFTEKPENRVAAKPVSKDHAPEHRSSPSQGPQAPGGQSRVKPEAKSDEKGVSSKKPVVGRQGKPAVGVEKQKQPLVRKKAAVTKKPAAEKKPTTEEKKPAP</sequence>
<dbReference type="Proteomes" id="UP000550707">
    <property type="component" value="Unassembled WGS sequence"/>
</dbReference>
<keyword evidence="3" id="KW-1185">Reference proteome</keyword>
<organism evidence="2 3">
    <name type="scientific">Molossus molossus</name>
    <name type="common">Pallas' mastiff bat</name>
    <name type="synonym">Vespertilio molossus</name>
    <dbReference type="NCBI Taxonomy" id="27622"/>
    <lineage>
        <taxon>Eukaryota</taxon>
        <taxon>Metazoa</taxon>
        <taxon>Chordata</taxon>
        <taxon>Craniata</taxon>
        <taxon>Vertebrata</taxon>
        <taxon>Euteleostomi</taxon>
        <taxon>Mammalia</taxon>
        <taxon>Eutheria</taxon>
        <taxon>Laurasiatheria</taxon>
        <taxon>Chiroptera</taxon>
        <taxon>Yangochiroptera</taxon>
        <taxon>Molossidae</taxon>
        <taxon>Molossus</taxon>
    </lineage>
</organism>
<gene>
    <name evidence="2" type="ORF">HJG59_011132</name>
</gene>
<feature type="compositionally biased region" description="Basic and acidic residues" evidence="1">
    <location>
        <begin position="107"/>
        <end position="122"/>
    </location>
</feature>
<dbReference type="InParanoid" id="A0A7J8HCF5"/>
<dbReference type="AlphaFoldDB" id="A0A7J8HCF5"/>
<feature type="compositionally biased region" description="Low complexity" evidence="1">
    <location>
        <begin position="9"/>
        <end position="19"/>
    </location>
</feature>
<reference evidence="2 3" key="1">
    <citation type="journal article" date="2020" name="Nature">
        <title>Six reference-quality genomes reveal evolution of bat adaptations.</title>
        <authorList>
            <person name="Jebb D."/>
            <person name="Huang Z."/>
            <person name="Pippel M."/>
            <person name="Hughes G.M."/>
            <person name="Lavrichenko K."/>
            <person name="Devanna P."/>
            <person name="Winkler S."/>
            <person name="Jermiin L.S."/>
            <person name="Skirmuntt E.C."/>
            <person name="Katzourakis A."/>
            <person name="Burkitt-Gray L."/>
            <person name="Ray D.A."/>
            <person name="Sullivan K.A.M."/>
            <person name="Roscito J.G."/>
            <person name="Kirilenko B.M."/>
            <person name="Davalos L.M."/>
            <person name="Corthals A.P."/>
            <person name="Power M.L."/>
            <person name="Jones G."/>
            <person name="Ransome R.D."/>
            <person name="Dechmann D.K.N."/>
            <person name="Locatelli A.G."/>
            <person name="Puechmaille S.J."/>
            <person name="Fedrigo O."/>
            <person name="Jarvis E.D."/>
            <person name="Hiller M."/>
            <person name="Vernes S.C."/>
            <person name="Myers E.W."/>
            <person name="Teeling E.C."/>
        </authorList>
    </citation>
    <scope>NUCLEOTIDE SEQUENCE [LARGE SCALE GENOMIC DNA]</scope>
    <source>
        <strain evidence="2">MMolMol1</strain>
        <tissue evidence="2">Muscle</tissue>
    </source>
</reference>
<feature type="compositionally biased region" description="Basic and acidic residues" evidence="1">
    <location>
        <begin position="61"/>
        <end position="72"/>
    </location>
</feature>
<feature type="compositionally biased region" description="Basic and acidic residues" evidence="1">
    <location>
        <begin position="23"/>
        <end position="46"/>
    </location>
</feature>
<protein>
    <submittedName>
        <fullName evidence="2">Uncharacterized protein</fullName>
    </submittedName>
</protein>
<evidence type="ECO:0000256" key="1">
    <source>
        <dbReference type="SAM" id="MobiDB-lite"/>
    </source>
</evidence>
<proteinExistence type="predicted"/>
<dbReference type="EMBL" id="JACASF010000007">
    <property type="protein sequence ID" value="KAF6469770.1"/>
    <property type="molecule type" value="Genomic_DNA"/>
</dbReference>
<feature type="region of interest" description="Disordered" evidence="1">
    <location>
        <begin position="1"/>
        <end position="122"/>
    </location>
</feature>
<comment type="caution">
    <text evidence="2">The sequence shown here is derived from an EMBL/GenBank/DDBJ whole genome shotgun (WGS) entry which is preliminary data.</text>
</comment>
<name>A0A7J8HCF5_MOLMO</name>